<dbReference type="PANTHER" id="PTHR43481:SF4">
    <property type="entry name" value="GLYCEROL-1-PHOSPHATE PHOSPHOHYDROLASE 1-RELATED"/>
    <property type="match status" value="1"/>
</dbReference>
<dbReference type="EMBL" id="HBFB01019028">
    <property type="protein sequence ID" value="CAD8682424.1"/>
    <property type="molecule type" value="Transcribed_RNA"/>
</dbReference>
<dbReference type="CDD" id="cd07505">
    <property type="entry name" value="HAD_BPGM-like"/>
    <property type="match status" value="1"/>
</dbReference>
<dbReference type="InterPro" id="IPR051806">
    <property type="entry name" value="HAD-like_SPP"/>
</dbReference>
<evidence type="ECO:0000313" key="1">
    <source>
        <dbReference type="EMBL" id="CAD8682424.1"/>
    </source>
</evidence>
<reference evidence="1" key="1">
    <citation type="submission" date="2021-01" db="EMBL/GenBank/DDBJ databases">
        <authorList>
            <person name="Corre E."/>
            <person name="Pelletier E."/>
            <person name="Niang G."/>
            <person name="Scheremetjew M."/>
            <person name="Finn R."/>
            <person name="Kale V."/>
            <person name="Holt S."/>
            <person name="Cochrane G."/>
            <person name="Meng A."/>
            <person name="Brown T."/>
            <person name="Cohen L."/>
        </authorList>
    </citation>
    <scope>NUCLEOTIDE SEQUENCE</scope>
    <source>
        <strain evidence="1">SAG 11-49</strain>
    </source>
</reference>
<dbReference type="SFLD" id="SFLDG01129">
    <property type="entry name" value="C1.5:_HAD__Beta-PGM__Phosphata"/>
    <property type="match status" value="1"/>
</dbReference>
<dbReference type="Pfam" id="PF00702">
    <property type="entry name" value="Hydrolase"/>
    <property type="match status" value="1"/>
</dbReference>
<sequence>MILAFSRCASSFLSRSLCETSLLQALRQLHGKVCIGMGSDNAAVPPHLLPEEARGLVFDCDGTLIDSMAYHYEAWKHTCDHYGLPLTASLMVELAGKPVHELFDIITARAGKEGKVDREAFFHYKTEYYANNPRPVHTIGAVMDIVHAGKARGLPMAVASGGTRHHVMKGLTETGIRPLFDAVVCGEDVARGKPAPDAFLLAARKIGVDPAHCVGYEDAKLGMEAIKAAGFLAAVDVTLLDGYPHLLD</sequence>
<dbReference type="InterPro" id="IPR036412">
    <property type="entry name" value="HAD-like_sf"/>
</dbReference>
<protein>
    <recommendedName>
        <fullName evidence="2">HAD family phosphatase</fullName>
    </recommendedName>
</protein>
<dbReference type="InterPro" id="IPR023198">
    <property type="entry name" value="PGP-like_dom2"/>
</dbReference>
<dbReference type="Gene3D" id="1.10.150.240">
    <property type="entry name" value="Putative phosphatase, domain 2"/>
    <property type="match status" value="1"/>
</dbReference>
<dbReference type="InterPro" id="IPR006439">
    <property type="entry name" value="HAD-SF_hydro_IA"/>
</dbReference>
<name>A0A7S0RPH8_9CHLO</name>
<accession>A0A7S0RPH8</accession>
<evidence type="ECO:0008006" key="2">
    <source>
        <dbReference type="Google" id="ProtNLM"/>
    </source>
</evidence>
<dbReference type="PANTHER" id="PTHR43481">
    <property type="entry name" value="FRUCTOSE-1-PHOSPHATE PHOSPHATASE"/>
    <property type="match status" value="1"/>
</dbReference>
<gene>
    <name evidence="1" type="ORF">CLEI1391_LOCUS10673</name>
</gene>
<dbReference type="SFLD" id="SFLDS00003">
    <property type="entry name" value="Haloacid_Dehalogenase"/>
    <property type="match status" value="1"/>
</dbReference>
<dbReference type="NCBIfam" id="TIGR01509">
    <property type="entry name" value="HAD-SF-IA-v3"/>
    <property type="match status" value="1"/>
</dbReference>
<dbReference type="AlphaFoldDB" id="A0A7S0RPH8"/>
<organism evidence="1">
    <name type="scientific">Chlamydomonas leiostraca</name>
    <dbReference type="NCBI Taxonomy" id="1034604"/>
    <lineage>
        <taxon>Eukaryota</taxon>
        <taxon>Viridiplantae</taxon>
        <taxon>Chlorophyta</taxon>
        <taxon>core chlorophytes</taxon>
        <taxon>Chlorophyceae</taxon>
        <taxon>CS clade</taxon>
        <taxon>Chlamydomonadales</taxon>
        <taxon>Chlamydomonadaceae</taxon>
        <taxon>Chlamydomonas</taxon>
    </lineage>
</organism>
<dbReference type="GO" id="GO:0050308">
    <property type="term" value="F:sugar-phosphatase activity"/>
    <property type="evidence" value="ECO:0007669"/>
    <property type="project" value="TreeGrafter"/>
</dbReference>
<dbReference type="InterPro" id="IPR023214">
    <property type="entry name" value="HAD_sf"/>
</dbReference>
<proteinExistence type="predicted"/>
<dbReference type="SUPFAM" id="SSF56784">
    <property type="entry name" value="HAD-like"/>
    <property type="match status" value="1"/>
</dbReference>
<dbReference type="Gene3D" id="3.40.50.1000">
    <property type="entry name" value="HAD superfamily/HAD-like"/>
    <property type="match status" value="1"/>
</dbReference>